<dbReference type="AlphaFoldDB" id="A0A1V4SUS3"/>
<protein>
    <submittedName>
        <fullName evidence="1">Uncharacterized protein</fullName>
    </submittedName>
</protein>
<sequence length="198" mass="22557">MKKIGIIIIVLICLGSLGYVTYEYLSSNVKSSIASSNNYLANGNYKKAVEAMQDVFAITSSQRQAIENQEIVLRNYDNIAIQLNGAINYANNEQYGPALEILNTLHTDNKYLNNKIQNITELCNSSYPFQIYENGEKALEYGNLYEADKYLEQEEELYPNSQFAQALTYDTTHNTPRSYSNLNIKIQQRSYTLANVEE</sequence>
<accession>A0A1V4SUS3</accession>
<evidence type="ECO:0000313" key="1">
    <source>
        <dbReference type="EMBL" id="OPX47658.1"/>
    </source>
</evidence>
<dbReference type="RefSeq" id="WP_080022868.1">
    <property type="nucleotide sequence ID" value="NZ_LTAY01000040.1"/>
</dbReference>
<comment type="caution">
    <text evidence="1">The sequence shown here is derived from an EMBL/GenBank/DDBJ whole genome shotgun (WGS) entry which is preliminary data.</text>
</comment>
<reference evidence="1 2" key="1">
    <citation type="submission" date="2016-02" db="EMBL/GenBank/DDBJ databases">
        <title>Genome sequence of Clostridium thermobutyricum DSM 4928.</title>
        <authorList>
            <person name="Poehlein A."/>
            <person name="Daniel R."/>
        </authorList>
    </citation>
    <scope>NUCLEOTIDE SEQUENCE [LARGE SCALE GENOMIC DNA]</scope>
    <source>
        <strain evidence="1 2">DSM 4928</strain>
    </source>
</reference>
<dbReference type="Proteomes" id="UP000191448">
    <property type="component" value="Unassembled WGS sequence"/>
</dbReference>
<name>A0A1V4SUS3_9CLOT</name>
<organism evidence="1 2">
    <name type="scientific">Clostridium thermobutyricum DSM 4928</name>
    <dbReference type="NCBI Taxonomy" id="1121339"/>
    <lineage>
        <taxon>Bacteria</taxon>
        <taxon>Bacillati</taxon>
        <taxon>Bacillota</taxon>
        <taxon>Clostridia</taxon>
        <taxon>Eubacteriales</taxon>
        <taxon>Clostridiaceae</taxon>
        <taxon>Clostridium</taxon>
    </lineage>
</organism>
<proteinExistence type="predicted"/>
<gene>
    <name evidence="1" type="ORF">CLTHE_16940</name>
</gene>
<dbReference type="EMBL" id="LTAY01000040">
    <property type="protein sequence ID" value="OPX47658.1"/>
    <property type="molecule type" value="Genomic_DNA"/>
</dbReference>
<evidence type="ECO:0000313" key="2">
    <source>
        <dbReference type="Proteomes" id="UP000191448"/>
    </source>
</evidence>